<feature type="transmembrane region" description="Helical" evidence="1">
    <location>
        <begin position="30"/>
        <end position="48"/>
    </location>
</feature>
<dbReference type="OrthoDB" id="3259206at2759"/>
<reference evidence="2 3" key="1">
    <citation type="journal article" date="2012" name="New Phytol.">
        <title>Insight into trade-off between wood decay and parasitism from the genome of a fungal forest pathogen.</title>
        <authorList>
            <person name="Olson A."/>
            <person name="Aerts A."/>
            <person name="Asiegbu F."/>
            <person name="Belbahri L."/>
            <person name="Bouzid O."/>
            <person name="Broberg A."/>
            <person name="Canback B."/>
            <person name="Coutinho P.M."/>
            <person name="Cullen D."/>
            <person name="Dalman K."/>
            <person name="Deflorio G."/>
            <person name="van Diepen L.T."/>
            <person name="Dunand C."/>
            <person name="Duplessis S."/>
            <person name="Durling M."/>
            <person name="Gonthier P."/>
            <person name="Grimwood J."/>
            <person name="Fossdal C.G."/>
            <person name="Hansson D."/>
            <person name="Henrissat B."/>
            <person name="Hietala A."/>
            <person name="Himmelstrand K."/>
            <person name="Hoffmeister D."/>
            <person name="Hogberg N."/>
            <person name="James T.Y."/>
            <person name="Karlsson M."/>
            <person name="Kohler A."/>
            <person name="Kues U."/>
            <person name="Lee Y.H."/>
            <person name="Lin Y.C."/>
            <person name="Lind M."/>
            <person name="Lindquist E."/>
            <person name="Lombard V."/>
            <person name="Lucas S."/>
            <person name="Lunden K."/>
            <person name="Morin E."/>
            <person name="Murat C."/>
            <person name="Park J."/>
            <person name="Raffaello T."/>
            <person name="Rouze P."/>
            <person name="Salamov A."/>
            <person name="Schmutz J."/>
            <person name="Solheim H."/>
            <person name="Stahlberg J."/>
            <person name="Velez H."/>
            <person name="de Vries R.P."/>
            <person name="Wiebenga A."/>
            <person name="Woodward S."/>
            <person name="Yakovlev I."/>
            <person name="Garbelotto M."/>
            <person name="Martin F."/>
            <person name="Grigoriev I.V."/>
            <person name="Stenlid J."/>
        </authorList>
    </citation>
    <scope>NUCLEOTIDE SEQUENCE [LARGE SCALE GENOMIC DNA]</scope>
    <source>
        <strain evidence="2 3">TC 32-1</strain>
    </source>
</reference>
<dbReference type="Proteomes" id="UP000030671">
    <property type="component" value="Unassembled WGS sequence"/>
</dbReference>
<keyword evidence="1" id="KW-0812">Transmembrane</keyword>
<sequence length="201" mass="21532">MSATGLDVRHVITGPVIEVSVQSVVYGAHLAHTPSIYVALIIITTYTIMRKGLQSKVNIVMLFISLFMFTMSSGVLALSLASFIETFSGPGQLSEGRFHALSGSAAAMFVVNLILSDSVMVWRASLLWAGSKIVIVIILGFLGATTVSAIMFIGCTGKIFKNNTLCNYASYGGLVLSFTTNFTSMLLIAITAWSVIQQAFE</sequence>
<evidence type="ECO:0000313" key="3">
    <source>
        <dbReference type="Proteomes" id="UP000030671"/>
    </source>
</evidence>
<feature type="transmembrane region" description="Helical" evidence="1">
    <location>
        <begin position="134"/>
        <end position="154"/>
    </location>
</feature>
<dbReference type="GeneID" id="20674112"/>
<evidence type="ECO:0000256" key="1">
    <source>
        <dbReference type="SAM" id="Phobius"/>
    </source>
</evidence>
<evidence type="ECO:0000313" key="2">
    <source>
        <dbReference type="EMBL" id="ETW82859.1"/>
    </source>
</evidence>
<dbReference type="AlphaFoldDB" id="W4KAW1"/>
<keyword evidence="1" id="KW-1133">Transmembrane helix</keyword>
<keyword evidence="1" id="KW-0472">Membrane</keyword>
<feature type="transmembrane region" description="Helical" evidence="1">
    <location>
        <begin position="174"/>
        <end position="196"/>
    </location>
</feature>
<feature type="transmembrane region" description="Helical" evidence="1">
    <location>
        <begin position="104"/>
        <end position="122"/>
    </location>
</feature>
<feature type="transmembrane region" description="Helical" evidence="1">
    <location>
        <begin position="60"/>
        <end position="84"/>
    </location>
</feature>
<name>W4KAW1_HETIT</name>
<dbReference type="HOGENOM" id="CLU_1360562_0_0_1"/>
<protein>
    <submittedName>
        <fullName evidence="2">Uncharacterized protein</fullName>
    </submittedName>
</protein>
<accession>W4KAW1</accession>
<dbReference type="EMBL" id="KI925457">
    <property type="protein sequence ID" value="ETW82859.1"/>
    <property type="molecule type" value="Genomic_DNA"/>
</dbReference>
<dbReference type="KEGG" id="hir:HETIRDRAFT_426357"/>
<keyword evidence="3" id="KW-1185">Reference proteome</keyword>
<proteinExistence type="predicted"/>
<dbReference type="InParanoid" id="W4KAW1"/>
<dbReference type="RefSeq" id="XP_009545171.1">
    <property type="nucleotide sequence ID" value="XM_009546876.1"/>
</dbReference>
<gene>
    <name evidence="2" type="ORF">HETIRDRAFT_426357</name>
</gene>
<organism evidence="2 3">
    <name type="scientific">Heterobasidion irregulare (strain TC 32-1)</name>
    <dbReference type="NCBI Taxonomy" id="747525"/>
    <lineage>
        <taxon>Eukaryota</taxon>
        <taxon>Fungi</taxon>
        <taxon>Dikarya</taxon>
        <taxon>Basidiomycota</taxon>
        <taxon>Agaricomycotina</taxon>
        <taxon>Agaricomycetes</taxon>
        <taxon>Russulales</taxon>
        <taxon>Bondarzewiaceae</taxon>
        <taxon>Heterobasidion</taxon>
        <taxon>Heterobasidion annosum species complex</taxon>
    </lineage>
</organism>